<name>A0A822XHT3_NELNU</name>
<evidence type="ECO:0000313" key="1">
    <source>
        <dbReference type="EMBL" id="DAD19797.1"/>
    </source>
</evidence>
<keyword evidence="2" id="KW-1185">Reference proteome</keyword>
<dbReference type="AlphaFoldDB" id="A0A822XHT3"/>
<comment type="caution">
    <text evidence="1">The sequence shown here is derived from an EMBL/GenBank/DDBJ whole genome shotgun (WGS) entry which is preliminary data.</text>
</comment>
<accession>A0A822XHT3</accession>
<proteinExistence type="predicted"/>
<reference evidence="1 2" key="1">
    <citation type="journal article" date="2020" name="Mol. Biol. Evol.">
        <title>Distinct Expression and Methylation Patterns for Genes with Different Fates following a Single Whole-Genome Duplication in Flowering Plants.</title>
        <authorList>
            <person name="Shi T."/>
            <person name="Rahmani R.S."/>
            <person name="Gugger P.F."/>
            <person name="Wang M."/>
            <person name="Li H."/>
            <person name="Zhang Y."/>
            <person name="Li Z."/>
            <person name="Wang Q."/>
            <person name="Van de Peer Y."/>
            <person name="Marchal K."/>
            <person name="Chen J."/>
        </authorList>
    </citation>
    <scope>NUCLEOTIDE SEQUENCE [LARGE SCALE GENOMIC DNA]</scope>
    <source>
        <tissue evidence="1">Leaf</tissue>
    </source>
</reference>
<evidence type="ECO:0000313" key="2">
    <source>
        <dbReference type="Proteomes" id="UP000607653"/>
    </source>
</evidence>
<dbReference type="Proteomes" id="UP000607653">
    <property type="component" value="Unassembled WGS sequence"/>
</dbReference>
<organism evidence="1 2">
    <name type="scientific">Nelumbo nucifera</name>
    <name type="common">Sacred lotus</name>
    <dbReference type="NCBI Taxonomy" id="4432"/>
    <lineage>
        <taxon>Eukaryota</taxon>
        <taxon>Viridiplantae</taxon>
        <taxon>Streptophyta</taxon>
        <taxon>Embryophyta</taxon>
        <taxon>Tracheophyta</taxon>
        <taxon>Spermatophyta</taxon>
        <taxon>Magnoliopsida</taxon>
        <taxon>Proteales</taxon>
        <taxon>Nelumbonaceae</taxon>
        <taxon>Nelumbo</taxon>
    </lineage>
</organism>
<dbReference type="EMBL" id="DUZY01000001">
    <property type="protein sequence ID" value="DAD19797.1"/>
    <property type="molecule type" value="Genomic_DNA"/>
</dbReference>
<protein>
    <submittedName>
        <fullName evidence="1">Uncharacterized protein</fullName>
    </submittedName>
</protein>
<gene>
    <name evidence="1" type="ORF">HUJ06_021260</name>
</gene>
<sequence>MFVLGSNGGQCSNALKFERVRWGFAYFRHAGPVMPCGLRLPLTQVQCAINLQFEPEYETFELLTTVETREVNWSFTAWMKLIKKIKVFQRLFLLTPFASSKFRLLHNTISFDSV</sequence>